<evidence type="ECO:0000256" key="2">
    <source>
        <dbReference type="ARBA" id="ARBA00023012"/>
    </source>
</evidence>
<dbReference type="AlphaFoldDB" id="A0AAE0FC15"/>
<name>A0AAE0FC15_9CHLO</name>
<feature type="compositionally biased region" description="Basic and acidic residues" evidence="4">
    <location>
        <begin position="483"/>
        <end position="492"/>
    </location>
</feature>
<evidence type="ECO:0000259" key="5">
    <source>
        <dbReference type="PROSITE" id="PS50109"/>
    </source>
</evidence>
<feature type="non-terminal residue" evidence="7">
    <location>
        <position position="1"/>
    </location>
</feature>
<feature type="region of interest" description="Disordered" evidence="4">
    <location>
        <begin position="70"/>
        <end position="150"/>
    </location>
</feature>
<organism evidence="7 8">
    <name type="scientific">Cymbomonas tetramitiformis</name>
    <dbReference type="NCBI Taxonomy" id="36881"/>
    <lineage>
        <taxon>Eukaryota</taxon>
        <taxon>Viridiplantae</taxon>
        <taxon>Chlorophyta</taxon>
        <taxon>Pyramimonadophyceae</taxon>
        <taxon>Pyramimonadales</taxon>
        <taxon>Pyramimonadaceae</taxon>
        <taxon>Cymbomonas</taxon>
    </lineage>
</organism>
<dbReference type="SUPFAM" id="SSF52172">
    <property type="entry name" value="CheY-like"/>
    <property type="match status" value="1"/>
</dbReference>
<feature type="compositionally biased region" description="Polar residues" evidence="4">
    <location>
        <begin position="473"/>
        <end position="482"/>
    </location>
</feature>
<dbReference type="InterPro" id="IPR036890">
    <property type="entry name" value="HATPase_C_sf"/>
</dbReference>
<dbReference type="InterPro" id="IPR011006">
    <property type="entry name" value="CheY-like_superfamily"/>
</dbReference>
<sequence length="656" mass="69484">VALSLSLFLSRATRLIAPRFDCGMLPPGNASIMTRAAARVMLNLLNNAVKFTSNGEVSLEVSCIGVCAPHDAPTSSSEEPRAPGANRASTSEGSDKASEGSGGPASLRSVESKRTREGSDEGSAGGGPSGPSTGGSGGSNVEDEVQSQDQGFQQYRLRVAVKDTGIGITEEGLSKLFVSFSQVDNSPTRRYGGTGLGLAISKRLCIAMGGDVQAASAGPGQGSTFTFSVLTDRCPDARPLTCKVPQLQGKHVLLAEPNEFVQRNMVKLLKGWGTTVHLWDPSHSPTSLQSCPPPVAKPSPEGDQAGSSAEVNTEVGESSPADHPWDIAVVDSGYRELEDALTHGDSGYFERMGVPPPLRTVPVVPLAWPGTAMQRSPSSQTLEEEPTDDGTACVQKPIRQSRLLRCMLGMLSKDDTGAADKTCRRAQLAKCRPLGARAPPASVCTEGDSAVAAAAAAAAAAEQRLGAHLQHPVDTTLTNGSTEEVKKDTEEPSTKALAIEDLRILVAEDHPVNLAVALRMLKYLGAQNVIAAKDGLEAVERLKQLPQGAYEIDLILMDLDMPRMDGHQATEEISRLWPTCPGTSQNGADDQKSSLTLIRAPIVAVTADAWEETRMKCLSSGFNGWLPKPFRLEGLRRILEKAVIDRELKDLCADVV</sequence>
<dbReference type="PRINTS" id="PR00344">
    <property type="entry name" value="BCTRLSENSOR"/>
</dbReference>
<reference evidence="7 8" key="1">
    <citation type="journal article" date="2015" name="Genome Biol. Evol.">
        <title>Comparative Genomics of a Bacterivorous Green Alga Reveals Evolutionary Causalities and Consequences of Phago-Mixotrophic Mode of Nutrition.</title>
        <authorList>
            <person name="Burns J.A."/>
            <person name="Paasch A."/>
            <person name="Narechania A."/>
            <person name="Kim E."/>
        </authorList>
    </citation>
    <scope>NUCLEOTIDE SEQUENCE [LARGE SCALE GENOMIC DNA]</scope>
    <source>
        <strain evidence="7 8">PLY_AMNH</strain>
    </source>
</reference>
<dbReference type="CDD" id="cd16922">
    <property type="entry name" value="HATPase_EvgS-ArcB-TorS-like"/>
    <property type="match status" value="1"/>
</dbReference>
<dbReference type="SMART" id="SM00387">
    <property type="entry name" value="HATPase_c"/>
    <property type="match status" value="1"/>
</dbReference>
<evidence type="ECO:0000256" key="1">
    <source>
        <dbReference type="ARBA" id="ARBA00022553"/>
    </source>
</evidence>
<feature type="compositionally biased region" description="Basic and acidic residues" evidence="4">
    <location>
        <begin position="110"/>
        <end position="119"/>
    </location>
</feature>
<feature type="region of interest" description="Disordered" evidence="4">
    <location>
        <begin position="372"/>
        <end position="391"/>
    </location>
</feature>
<dbReference type="Pfam" id="PF00072">
    <property type="entry name" value="Response_reg"/>
    <property type="match status" value="1"/>
</dbReference>
<feature type="compositionally biased region" description="Gly residues" evidence="4">
    <location>
        <begin position="123"/>
        <end position="138"/>
    </location>
</feature>
<dbReference type="InterPro" id="IPR005467">
    <property type="entry name" value="His_kinase_dom"/>
</dbReference>
<dbReference type="Gene3D" id="3.40.50.2300">
    <property type="match status" value="1"/>
</dbReference>
<gene>
    <name evidence="7" type="ORF">CYMTET_34196</name>
</gene>
<dbReference type="GO" id="GO:0000160">
    <property type="term" value="P:phosphorelay signal transduction system"/>
    <property type="evidence" value="ECO:0007669"/>
    <property type="project" value="UniProtKB-KW"/>
</dbReference>
<evidence type="ECO:0000256" key="4">
    <source>
        <dbReference type="SAM" id="MobiDB-lite"/>
    </source>
</evidence>
<dbReference type="Proteomes" id="UP001190700">
    <property type="component" value="Unassembled WGS sequence"/>
</dbReference>
<dbReference type="InterPro" id="IPR003594">
    <property type="entry name" value="HATPase_dom"/>
</dbReference>
<dbReference type="PANTHER" id="PTHR45339:SF1">
    <property type="entry name" value="HYBRID SIGNAL TRANSDUCTION HISTIDINE KINASE J"/>
    <property type="match status" value="1"/>
</dbReference>
<dbReference type="SMART" id="SM00448">
    <property type="entry name" value="REC"/>
    <property type="match status" value="1"/>
</dbReference>
<proteinExistence type="predicted"/>
<dbReference type="PROSITE" id="PS50110">
    <property type="entry name" value="RESPONSE_REGULATORY"/>
    <property type="match status" value="1"/>
</dbReference>
<dbReference type="Gene3D" id="3.30.565.10">
    <property type="entry name" value="Histidine kinase-like ATPase, C-terminal domain"/>
    <property type="match status" value="1"/>
</dbReference>
<accession>A0AAE0FC15</accession>
<dbReference type="EMBL" id="LGRX02021437">
    <property type="protein sequence ID" value="KAK3256678.1"/>
    <property type="molecule type" value="Genomic_DNA"/>
</dbReference>
<dbReference type="GO" id="GO:0004672">
    <property type="term" value="F:protein kinase activity"/>
    <property type="evidence" value="ECO:0007669"/>
    <property type="project" value="UniProtKB-ARBA"/>
</dbReference>
<feature type="domain" description="Histidine kinase" evidence="5">
    <location>
        <begin position="39"/>
        <end position="233"/>
    </location>
</feature>
<dbReference type="PROSITE" id="PS50109">
    <property type="entry name" value="HIS_KIN"/>
    <property type="match status" value="1"/>
</dbReference>
<feature type="region of interest" description="Disordered" evidence="4">
    <location>
        <begin position="283"/>
        <end position="325"/>
    </location>
</feature>
<feature type="modified residue" description="4-aspartylphosphate" evidence="3">
    <location>
        <position position="558"/>
    </location>
</feature>
<dbReference type="CDD" id="cd17546">
    <property type="entry name" value="REC_hyHK_CKI1_RcsC-like"/>
    <property type="match status" value="1"/>
</dbReference>
<protein>
    <submittedName>
        <fullName evidence="7">Uncharacterized protein</fullName>
    </submittedName>
</protein>
<evidence type="ECO:0000256" key="3">
    <source>
        <dbReference type="PROSITE-ProRule" id="PRU00169"/>
    </source>
</evidence>
<keyword evidence="8" id="KW-1185">Reference proteome</keyword>
<dbReference type="Pfam" id="PF02518">
    <property type="entry name" value="HATPase_c"/>
    <property type="match status" value="1"/>
</dbReference>
<evidence type="ECO:0000313" key="7">
    <source>
        <dbReference type="EMBL" id="KAK3256678.1"/>
    </source>
</evidence>
<comment type="caution">
    <text evidence="7">The sequence shown here is derived from an EMBL/GenBank/DDBJ whole genome shotgun (WGS) entry which is preliminary data.</text>
</comment>
<keyword evidence="1 3" id="KW-0597">Phosphoprotein</keyword>
<feature type="domain" description="Response regulatory" evidence="6">
    <location>
        <begin position="503"/>
        <end position="643"/>
    </location>
</feature>
<dbReference type="SUPFAM" id="SSF55874">
    <property type="entry name" value="ATPase domain of HSP90 chaperone/DNA topoisomerase II/histidine kinase"/>
    <property type="match status" value="1"/>
</dbReference>
<evidence type="ECO:0000313" key="8">
    <source>
        <dbReference type="Proteomes" id="UP001190700"/>
    </source>
</evidence>
<keyword evidence="2" id="KW-0902">Two-component regulatory system</keyword>
<dbReference type="InterPro" id="IPR004358">
    <property type="entry name" value="Sig_transdc_His_kin-like_C"/>
</dbReference>
<evidence type="ECO:0000259" key="6">
    <source>
        <dbReference type="PROSITE" id="PS50110"/>
    </source>
</evidence>
<feature type="region of interest" description="Disordered" evidence="4">
    <location>
        <begin position="473"/>
        <end position="492"/>
    </location>
</feature>
<dbReference type="PANTHER" id="PTHR45339">
    <property type="entry name" value="HYBRID SIGNAL TRANSDUCTION HISTIDINE KINASE J"/>
    <property type="match status" value="1"/>
</dbReference>
<dbReference type="InterPro" id="IPR001789">
    <property type="entry name" value="Sig_transdc_resp-reg_receiver"/>
</dbReference>